<proteinExistence type="predicted"/>
<evidence type="ECO:0000256" key="1">
    <source>
        <dbReference type="SAM" id="MobiDB-lite"/>
    </source>
</evidence>
<feature type="compositionally biased region" description="Basic and acidic residues" evidence="1">
    <location>
        <begin position="136"/>
        <end position="165"/>
    </location>
</feature>
<protein>
    <submittedName>
        <fullName evidence="2">Site-specific tyrosine recombinase XerD</fullName>
    </submittedName>
</protein>
<dbReference type="EMBL" id="CADCUC010000372">
    <property type="protein sequence ID" value="CAA9339379.1"/>
    <property type="molecule type" value="Genomic_DNA"/>
</dbReference>
<reference evidence="2" key="1">
    <citation type="submission" date="2020-02" db="EMBL/GenBank/DDBJ databases">
        <authorList>
            <person name="Meier V. D."/>
        </authorList>
    </citation>
    <scope>NUCLEOTIDE SEQUENCE</scope>
    <source>
        <strain evidence="2">AVDCRST_MAG90</strain>
    </source>
</reference>
<feature type="non-terminal residue" evidence="2">
    <location>
        <position position="165"/>
    </location>
</feature>
<gene>
    <name evidence="2" type="ORF">AVDCRST_MAG90-1873</name>
</gene>
<dbReference type="AlphaFoldDB" id="A0A6J4LQJ9"/>
<feature type="compositionally biased region" description="Low complexity" evidence="1">
    <location>
        <begin position="101"/>
        <end position="113"/>
    </location>
</feature>
<accession>A0A6J4LQJ9</accession>
<feature type="compositionally biased region" description="Low complexity" evidence="1">
    <location>
        <begin position="40"/>
        <end position="56"/>
    </location>
</feature>
<sequence length="165" mass="18143">ELPARTALRQRPARLRTRRFAQDRGQDPPAVPRHPRQGRARAPGAADRGGARSRPALPRRARKEREGWRDVAVSGGQRDRSSDPTGLRPGPETRGRGGGAARRPGQPACAAPRLCEPPSAERRRSSRHPGAFGPRRHLDDADLHPRPRRAAEEHGARPAPDGRRI</sequence>
<feature type="compositionally biased region" description="Low complexity" evidence="1">
    <location>
        <begin position="1"/>
        <end position="10"/>
    </location>
</feature>
<evidence type="ECO:0000313" key="2">
    <source>
        <dbReference type="EMBL" id="CAA9339379.1"/>
    </source>
</evidence>
<feature type="non-terminal residue" evidence="2">
    <location>
        <position position="1"/>
    </location>
</feature>
<name>A0A6J4LQJ9_9HYPH</name>
<feature type="region of interest" description="Disordered" evidence="1">
    <location>
        <begin position="1"/>
        <end position="165"/>
    </location>
</feature>
<organism evidence="2">
    <name type="scientific">uncultured Microvirga sp</name>
    <dbReference type="NCBI Taxonomy" id="412392"/>
    <lineage>
        <taxon>Bacteria</taxon>
        <taxon>Pseudomonadati</taxon>
        <taxon>Pseudomonadota</taxon>
        <taxon>Alphaproteobacteria</taxon>
        <taxon>Hyphomicrobiales</taxon>
        <taxon>Methylobacteriaceae</taxon>
        <taxon>Microvirga</taxon>
        <taxon>environmental samples</taxon>
    </lineage>
</organism>